<dbReference type="CDD" id="cd00303">
    <property type="entry name" value="retropepsin_like"/>
    <property type="match status" value="1"/>
</dbReference>
<dbReference type="Gene3D" id="2.40.70.10">
    <property type="entry name" value="Acid Proteases"/>
    <property type="match status" value="1"/>
</dbReference>
<dbReference type="InterPro" id="IPR021109">
    <property type="entry name" value="Peptidase_aspartic_dom_sf"/>
</dbReference>
<evidence type="ECO:0000256" key="3">
    <source>
        <dbReference type="ARBA" id="ARBA00022695"/>
    </source>
</evidence>
<dbReference type="CDD" id="cd01647">
    <property type="entry name" value="RT_LTR"/>
    <property type="match status" value="1"/>
</dbReference>
<dbReference type="SUPFAM" id="SSF50630">
    <property type="entry name" value="Acid proteases"/>
    <property type="match status" value="1"/>
</dbReference>
<dbReference type="EMBL" id="AM465801">
    <property type="protein sequence ID" value="CAN79129.1"/>
    <property type="molecule type" value="Genomic_DNA"/>
</dbReference>
<name>A5BNM3_VITVI</name>
<dbReference type="InterPro" id="IPR043128">
    <property type="entry name" value="Rev_trsase/Diguanyl_cyclase"/>
</dbReference>
<dbReference type="SUPFAM" id="SSF53098">
    <property type="entry name" value="Ribonuclease H-like"/>
    <property type="match status" value="1"/>
</dbReference>
<dbReference type="InterPro" id="IPR041373">
    <property type="entry name" value="RT_RNaseH"/>
</dbReference>
<evidence type="ECO:0000256" key="4">
    <source>
        <dbReference type="ARBA" id="ARBA00022722"/>
    </source>
</evidence>
<dbReference type="InterPro" id="IPR001584">
    <property type="entry name" value="Integrase_cat-core"/>
</dbReference>
<keyword evidence="3" id="KW-0548">Nucleotidyltransferase</keyword>
<dbReference type="GO" id="GO:0004519">
    <property type="term" value="F:endonuclease activity"/>
    <property type="evidence" value="ECO:0007669"/>
    <property type="project" value="UniProtKB-KW"/>
</dbReference>
<proteinExistence type="predicted"/>
<dbReference type="PANTHER" id="PTHR37984:SF5">
    <property type="entry name" value="PROTEIN NYNRIN-LIKE"/>
    <property type="match status" value="1"/>
</dbReference>
<feature type="region of interest" description="Disordered" evidence="8">
    <location>
        <begin position="521"/>
        <end position="544"/>
    </location>
</feature>
<keyword evidence="6" id="KW-0378">Hydrolase</keyword>
<keyword evidence="5" id="KW-0255">Endonuclease</keyword>
<dbReference type="FunFam" id="3.30.70.270:FF:000020">
    <property type="entry name" value="Transposon Tf2-6 polyprotein-like Protein"/>
    <property type="match status" value="1"/>
</dbReference>
<keyword evidence="7" id="KW-0695">RNA-directed DNA polymerase</keyword>
<dbReference type="GO" id="GO:0015074">
    <property type="term" value="P:DNA integration"/>
    <property type="evidence" value="ECO:0007669"/>
    <property type="project" value="InterPro"/>
</dbReference>
<evidence type="ECO:0000256" key="7">
    <source>
        <dbReference type="ARBA" id="ARBA00022918"/>
    </source>
</evidence>
<dbReference type="Pfam" id="PF03732">
    <property type="entry name" value="Retrotrans_gag"/>
    <property type="match status" value="1"/>
</dbReference>
<sequence length="1817" mass="208073">MPNWIRDSGGRLVKLDIPHNKELELSLNIMEATPEDQHSHHGHQDNPNEFISMKDHMHPPRMSAPSCIVPPTEQLVIRPHIVPLLPTFHGMESENPYAHIKEFEDVCNTFREGGASIDLIRLKLFPFTLKDKAKIWLNSLRPRSIRTWTDLQAEFLKKFFSTHRTNGLKRQISNFSAKENEKFYECWERYMEAINACPHHGFDTWLLVSYFYDGMSSLMKQLLETMCGGDFMSKNLEEAMDFLSYVAEVSRGWDEPHRGEVGKMKSQPSAFNAKSGMYTLTEDDDMKAKFVAMTRRLEELELKKMHEVQAVAETPVQVKLCPICQSYEHLMKECPTIPAVKEMFRDQANAVGQFRPNNNAPYGNTYNSSWRNHPNFSWKAGAPQYQQPAQPSQKSSSLEQAIVNLSKVVGDFVGDQKSINSQLSQRVDLLNKKMDGIQNDLSQKIDNLQYSISRLANLNTVQEKGRFPSQPHQNPKGIHEVETHEGESSQVRDVKALITLRSGKKVEPPTLQPCVEEIKKREEMKGKKKDISEGEKDHGSTMNANPEEELIKEELMKKCTSPLFPQALHGKKGIRNASKILEVLRQVKVNIPLLDMIKQVPTYAKFLKDLCTIKRGLNANKKAFLTEQVSALIQCKSLLKYKDPGCPTISVMIGGKVVEKALLDLGASVNLLPYSVYKQLGLGELKPTSITLSLADRSVKIPRGVIEDVLVQVDNFYYPVDFVVLDTDPTVKEANSVPIILGRPFLATSNAIINCRNGLMQLTFGNMTLELNIFHMSKNQITPEEEEGPEEVCIIDTLVEEHYNQNMQDKLNESLGDLEERLSEPLDVLATLQGWRRREKILPLFNKEEGEATEEETPKLNLKPLLVELKYTYLEENNQCPVVISSSLTSHQEISLLEVLKRSDLKGISPLVCTHHIYMEEEAKPIRQPQIRLNPHLQEVVRAEVLKLLQVGIIYPIFNSRWVSSTQVVPKKSRITVVQNEKREEIATRLTSGWRVCIDYRKLNAVTRKYHFPLPFIDQVLERVSSHPFYCFLDGYSGYFQIEIDVEDQEKTTFTCPFGTYAYRRMPFGLCNAPATFQRCMLSIFSDMVERIMEVINFVDYSLIQGAPAGRESAETPIGHESEVFMDDITIYGGTFEECLVNLEAVLKRCNEKDLVLNWEKCHFMVRQGIVLGHIISEKGIEVDKAKVELIAKLPSPTTVKGVRQFLGHAGFYKRFIQDFSKLSRPLCELLAKDAKFVWDERCQKSFDQLKQFLTIAPIVSALNWQLPFEVMCDASDFAIGAVLGQREYGKPYMIYYARKTLNEAQTNYTTTEKELLAVVFALDKFCAYLVGFFIIVFTNHSALKYLFTKQDAKARLIRWILLLQEFDLQIRDKKGVENVVADHLSRLAIAHNSHVLPINDDFPEESLMLLEKAPWYAHIANYLVTGEVPSEWKAQDRKHFFGKIHAYYWEEPFLFKYCANQIIRKCVPEEEQQGILSHCHENACGGHFASQKTAMKAIPCKHNDHRVVLKFLKENIFSRFGVPKAIIGDGAKYGVKHKVATPYHPQTSGQVELANREIKNILMKVVITSRKDWSSKLHDSLWAYRTAYKTILGMSPYRLVYDKACHLPVEVEYKAWWAIKRLNMDLIRAGAKRCLDLNEMKKLRNDAYINSKVAKQRMKKWHDQLISNKELRNGQRVLLYDSRLHIFLVKLKSRWIDPFIIHQVHLNGVVKLLNSNGIDTFRVNGHRLKPFIESFKLEKEEINLLEPQKALSEKGAYSYHSGPAHYHPEPMPHQEPPTGEAAEPSFPQQTPCHSGGTTSSLFFNRFCHIEDNVQLG</sequence>
<dbReference type="GO" id="GO:0003964">
    <property type="term" value="F:RNA-directed DNA polymerase activity"/>
    <property type="evidence" value="ECO:0007669"/>
    <property type="project" value="UniProtKB-KW"/>
</dbReference>
<evidence type="ECO:0000256" key="2">
    <source>
        <dbReference type="ARBA" id="ARBA00022679"/>
    </source>
</evidence>
<dbReference type="PANTHER" id="PTHR37984">
    <property type="entry name" value="PROTEIN CBG26694"/>
    <property type="match status" value="1"/>
</dbReference>
<feature type="region of interest" description="Disordered" evidence="8">
    <location>
        <begin position="1760"/>
        <end position="1795"/>
    </location>
</feature>
<reference evidence="10" key="1">
    <citation type="journal article" date="2007" name="PLoS ONE">
        <title>The first genome sequence of an elite grapevine cultivar (Pinot noir Vitis vinifera L.): coping with a highly heterozygous genome.</title>
        <authorList>
            <person name="Velasco R."/>
            <person name="Zharkikh A."/>
            <person name="Troggio M."/>
            <person name="Cartwright D.A."/>
            <person name="Cestaro A."/>
            <person name="Pruss D."/>
            <person name="Pindo M."/>
            <person name="FitzGerald L.M."/>
            <person name="Vezzulli S."/>
            <person name="Reid J."/>
            <person name="Malacarne G."/>
            <person name="Iliev D."/>
            <person name="Coppola G."/>
            <person name="Wardell B."/>
            <person name="Micheletti D."/>
            <person name="Macalma T."/>
            <person name="Facci M."/>
            <person name="Mitchell J.T."/>
            <person name="Perazzolli M."/>
            <person name="Eldredge G."/>
            <person name="Gatto P."/>
            <person name="Oyzerski R."/>
            <person name="Moretto M."/>
            <person name="Gutin N."/>
            <person name="Stefanini M."/>
            <person name="Chen Y."/>
            <person name="Segala C."/>
            <person name="Davenport C."/>
            <person name="Dematte L."/>
            <person name="Mraz A."/>
            <person name="Battilana J."/>
            <person name="Stormo K."/>
            <person name="Costa F."/>
            <person name="Tao Q."/>
            <person name="Si-Ammour A."/>
            <person name="Harkins T."/>
            <person name="Lackey A."/>
            <person name="Perbost C."/>
            <person name="Taillon B."/>
            <person name="Stella A."/>
            <person name="Solovyev V."/>
            <person name="Fawcett J.A."/>
            <person name="Sterck L."/>
            <person name="Vandepoele K."/>
            <person name="Grando S.M."/>
            <person name="Toppo S."/>
            <person name="Moser C."/>
            <person name="Lanchbury J."/>
            <person name="Bogden R."/>
            <person name="Skolnick M."/>
            <person name="Sgaramella V."/>
            <person name="Bhatnagar S.K."/>
            <person name="Fontana P."/>
            <person name="Gutin A."/>
            <person name="Van de Peer Y."/>
            <person name="Salamini F."/>
            <person name="Viola R."/>
        </authorList>
    </citation>
    <scope>NUCLEOTIDE SEQUENCE</scope>
</reference>
<evidence type="ECO:0000256" key="1">
    <source>
        <dbReference type="ARBA" id="ARBA00012493"/>
    </source>
</evidence>
<dbReference type="InterPro" id="IPR043502">
    <property type="entry name" value="DNA/RNA_pol_sf"/>
</dbReference>
<dbReference type="InterPro" id="IPR005162">
    <property type="entry name" value="Retrotrans_gag_dom"/>
</dbReference>
<protein>
    <recommendedName>
        <fullName evidence="1">RNA-directed DNA polymerase</fullName>
        <ecNumber evidence="1">2.7.7.49</ecNumber>
    </recommendedName>
</protein>
<organism evidence="10">
    <name type="scientific">Vitis vinifera</name>
    <name type="common">Grape</name>
    <dbReference type="NCBI Taxonomy" id="29760"/>
    <lineage>
        <taxon>Eukaryota</taxon>
        <taxon>Viridiplantae</taxon>
        <taxon>Streptophyta</taxon>
        <taxon>Embryophyta</taxon>
        <taxon>Tracheophyta</taxon>
        <taxon>Spermatophyta</taxon>
        <taxon>Magnoliopsida</taxon>
        <taxon>eudicotyledons</taxon>
        <taxon>Gunneridae</taxon>
        <taxon>Pentapetalae</taxon>
        <taxon>rosids</taxon>
        <taxon>Vitales</taxon>
        <taxon>Vitaceae</taxon>
        <taxon>Viteae</taxon>
        <taxon>Vitis</taxon>
    </lineage>
</organism>
<dbReference type="Pfam" id="PF17917">
    <property type="entry name" value="RT_RNaseH"/>
    <property type="match status" value="1"/>
</dbReference>
<accession>A5BNM3</accession>
<feature type="compositionally biased region" description="Basic and acidic residues" evidence="8">
    <location>
        <begin position="35"/>
        <end position="56"/>
    </location>
</feature>
<dbReference type="Gene3D" id="3.10.10.10">
    <property type="entry name" value="HIV Type 1 Reverse Transcriptase, subunit A, domain 1"/>
    <property type="match status" value="1"/>
</dbReference>
<keyword evidence="2" id="KW-0808">Transferase</keyword>
<evidence type="ECO:0000256" key="8">
    <source>
        <dbReference type="SAM" id="MobiDB-lite"/>
    </source>
</evidence>
<dbReference type="Gene3D" id="3.30.420.10">
    <property type="entry name" value="Ribonuclease H-like superfamily/Ribonuclease H"/>
    <property type="match status" value="1"/>
</dbReference>
<evidence type="ECO:0000256" key="6">
    <source>
        <dbReference type="ARBA" id="ARBA00022801"/>
    </source>
</evidence>
<dbReference type="InterPro" id="IPR050951">
    <property type="entry name" value="Retrovirus_Pol_polyprotein"/>
</dbReference>
<dbReference type="GO" id="GO:0016787">
    <property type="term" value="F:hydrolase activity"/>
    <property type="evidence" value="ECO:0007669"/>
    <property type="project" value="UniProtKB-KW"/>
</dbReference>
<dbReference type="InterPro" id="IPR012337">
    <property type="entry name" value="RNaseH-like_sf"/>
</dbReference>
<dbReference type="PROSITE" id="PS50994">
    <property type="entry name" value="INTEGRASE"/>
    <property type="match status" value="1"/>
</dbReference>
<dbReference type="EC" id="2.7.7.49" evidence="1"/>
<dbReference type="Pfam" id="PF00078">
    <property type="entry name" value="RVT_1"/>
    <property type="match status" value="1"/>
</dbReference>
<feature type="region of interest" description="Disordered" evidence="8">
    <location>
        <begin position="34"/>
        <end position="56"/>
    </location>
</feature>
<keyword evidence="4" id="KW-0540">Nuclease</keyword>
<dbReference type="InterPro" id="IPR000477">
    <property type="entry name" value="RT_dom"/>
</dbReference>
<evidence type="ECO:0000256" key="5">
    <source>
        <dbReference type="ARBA" id="ARBA00022759"/>
    </source>
</evidence>
<feature type="region of interest" description="Disordered" evidence="8">
    <location>
        <begin position="465"/>
        <end position="490"/>
    </location>
</feature>
<feature type="compositionally biased region" description="Basic and acidic residues" evidence="8">
    <location>
        <begin position="477"/>
        <end position="490"/>
    </location>
</feature>
<dbReference type="SUPFAM" id="SSF56672">
    <property type="entry name" value="DNA/RNA polymerases"/>
    <property type="match status" value="1"/>
</dbReference>
<feature type="domain" description="Integrase catalytic" evidence="9">
    <location>
        <begin position="1532"/>
        <end position="1605"/>
    </location>
</feature>
<evidence type="ECO:0000259" key="9">
    <source>
        <dbReference type="PROSITE" id="PS50994"/>
    </source>
</evidence>
<dbReference type="CDD" id="cd09274">
    <property type="entry name" value="RNase_HI_RT_Ty3"/>
    <property type="match status" value="1"/>
</dbReference>
<dbReference type="Gene3D" id="3.30.70.270">
    <property type="match status" value="2"/>
</dbReference>
<dbReference type="Pfam" id="PF13650">
    <property type="entry name" value="Asp_protease_2"/>
    <property type="match status" value="1"/>
</dbReference>
<evidence type="ECO:0000313" key="10">
    <source>
        <dbReference type="EMBL" id="CAN79129.1"/>
    </source>
</evidence>
<dbReference type="GO" id="GO:0003676">
    <property type="term" value="F:nucleic acid binding"/>
    <property type="evidence" value="ECO:0007669"/>
    <property type="project" value="InterPro"/>
</dbReference>
<feature type="compositionally biased region" description="Basic and acidic residues" evidence="8">
    <location>
        <begin position="521"/>
        <end position="539"/>
    </location>
</feature>
<gene>
    <name evidence="10" type="ORF">VITISV_033616</name>
</gene>
<dbReference type="InterPro" id="IPR036397">
    <property type="entry name" value="RNaseH_sf"/>
</dbReference>